<feature type="region of interest" description="Disordered" evidence="1">
    <location>
        <begin position="1"/>
        <end position="22"/>
    </location>
</feature>
<dbReference type="AlphaFoldDB" id="A0A2Z7C9G0"/>
<dbReference type="Proteomes" id="UP000250235">
    <property type="component" value="Unassembled WGS sequence"/>
</dbReference>
<feature type="compositionally biased region" description="Basic residues" evidence="1">
    <location>
        <begin position="1"/>
        <end position="19"/>
    </location>
</feature>
<keyword evidence="3" id="KW-1185">Reference proteome</keyword>
<feature type="compositionally biased region" description="Basic and acidic residues" evidence="1">
    <location>
        <begin position="57"/>
        <end position="76"/>
    </location>
</feature>
<protein>
    <submittedName>
        <fullName evidence="2">Uncharacterized protein</fullName>
    </submittedName>
</protein>
<organism evidence="2 3">
    <name type="scientific">Dorcoceras hygrometricum</name>
    <dbReference type="NCBI Taxonomy" id="472368"/>
    <lineage>
        <taxon>Eukaryota</taxon>
        <taxon>Viridiplantae</taxon>
        <taxon>Streptophyta</taxon>
        <taxon>Embryophyta</taxon>
        <taxon>Tracheophyta</taxon>
        <taxon>Spermatophyta</taxon>
        <taxon>Magnoliopsida</taxon>
        <taxon>eudicotyledons</taxon>
        <taxon>Gunneridae</taxon>
        <taxon>Pentapetalae</taxon>
        <taxon>asterids</taxon>
        <taxon>lamiids</taxon>
        <taxon>Lamiales</taxon>
        <taxon>Gesneriaceae</taxon>
        <taxon>Didymocarpoideae</taxon>
        <taxon>Trichosporeae</taxon>
        <taxon>Loxocarpinae</taxon>
        <taxon>Dorcoceras</taxon>
    </lineage>
</organism>
<evidence type="ECO:0000256" key="1">
    <source>
        <dbReference type="SAM" id="MobiDB-lite"/>
    </source>
</evidence>
<proteinExistence type="predicted"/>
<evidence type="ECO:0000313" key="3">
    <source>
        <dbReference type="Proteomes" id="UP000250235"/>
    </source>
</evidence>
<gene>
    <name evidence="2" type="ORF">F511_16779</name>
</gene>
<accession>A0A2Z7C9G0</accession>
<dbReference type="EMBL" id="KQ999522">
    <property type="protein sequence ID" value="KZV41320.1"/>
    <property type="molecule type" value="Genomic_DNA"/>
</dbReference>
<feature type="region of interest" description="Disordered" evidence="1">
    <location>
        <begin position="44"/>
        <end position="96"/>
    </location>
</feature>
<reference evidence="2 3" key="1">
    <citation type="journal article" date="2015" name="Proc. Natl. Acad. Sci. U.S.A.">
        <title>The resurrection genome of Boea hygrometrica: A blueprint for survival of dehydration.</title>
        <authorList>
            <person name="Xiao L."/>
            <person name="Yang G."/>
            <person name="Zhang L."/>
            <person name="Yang X."/>
            <person name="Zhao S."/>
            <person name="Ji Z."/>
            <person name="Zhou Q."/>
            <person name="Hu M."/>
            <person name="Wang Y."/>
            <person name="Chen M."/>
            <person name="Xu Y."/>
            <person name="Jin H."/>
            <person name="Xiao X."/>
            <person name="Hu G."/>
            <person name="Bao F."/>
            <person name="Hu Y."/>
            <person name="Wan P."/>
            <person name="Li L."/>
            <person name="Deng X."/>
            <person name="Kuang T."/>
            <person name="Xiang C."/>
            <person name="Zhu J.K."/>
            <person name="Oliver M.J."/>
            <person name="He Y."/>
        </authorList>
    </citation>
    <scope>NUCLEOTIDE SEQUENCE [LARGE SCALE GENOMIC DNA]</scope>
    <source>
        <strain evidence="3">cv. XS01</strain>
    </source>
</reference>
<evidence type="ECO:0000313" key="2">
    <source>
        <dbReference type="EMBL" id="KZV41320.1"/>
    </source>
</evidence>
<name>A0A2Z7C9G0_9LAMI</name>
<sequence>MRKNPSGHPGRARNGRRRRAADVRRFHEEIGTSMVGSFGLLIRSTTGIPIPSPVCTRKHDEISRKESPRRNGRNEISDGGGVSGGRRGRRGEERKI</sequence>